<gene>
    <name evidence="1" type="ORF">GCM10008955_41610</name>
</gene>
<dbReference type="RefSeq" id="WP_189012235.1">
    <property type="nucleotide sequence ID" value="NZ_BMPP01000040.1"/>
</dbReference>
<organism evidence="1 2">
    <name type="scientific">Deinococcus malanensis</name>
    <dbReference type="NCBI Taxonomy" id="1706855"/>
    <lineage>
        <taxon>Bacteria</taxon>
        <taxon>Thermotogati</taxon>
        <taxon>Deinococcota</taxon>
        <taxon>Deinococci</taxon>
        <taxon>Deinococcales</taxon>
        <taxon>Deinococcaceae</taxon>
        <taxon>Deinococcus</taxon>
    </lineage>
</organism>
<sequence>MSSRWSGALALYVLAVAVLLWLAVGLWSGGLVAPVFLLAPVLALSAGRLWKTGEGSDGAAPLIDC</sequence>
<dbReference type="Proteomes" id="UP000647587">
    <property type="component" value="Unassembled WGS sequence"/>
</dbReference>
<comment type="caution">
    <text evidence="1">The sequence shown here is derived from an EMBL/GenBank/DDBJ whole genome shotgun (WGS) entry which is preliminary data.</text>
</comment>
<accession>A0ABQ2F2H9</accession>
<evidence type="ECO:0000313" key="2">
    <source>
        <dbReference type="Proteomes" id="UP000647587"/>
    </source>
</evidence>
<name>A0ABQ2F2H9_9DEIO</name>
<keyword evidence="2" id="KW-1185">Reference proteome</keyword>
<reference evidence="2" key="1">
    <citation type="journal article" date="2019" name="Int. J. Syst. Evol. Microbiol.">
        <title>The Global Catalogue of Microorganisms (GCM) 10K type strain sequencing project: providing services to taxonomists for standard genome sequencing and annotation.</title>
        <authorList>
            <consortium name="The Broad Institute Genomics Platform"/>
            <consortium name="The Broad Institute Genome Sequencing Center for Infectious Disease"/>
            <person name="Wu L."/>
            <person name="Ma J."/>
        </authorList>
    </citation>
    <scope>NUCLEOTIDE SEQUENCE [LARGE SCALE GENOMIC DNA]</scope>
    <source>
        <strain evidence="2">JCM 30331</strain>
    </source>
</reference>
<evidence type="ECO:0000313" key="1">
    <source>
        <dbReference type="EMBL" id="GGK43532.1"/>
    </source>
</evidence>
<protein>
    <submittedName>
        <fullName evidence="1">Uncharacterized protein</fullName>
    </submittedName>
</protein>
<proteinExistence type="predicted"/>
<dbReference type="EMBL" id="BMPP01000040">
    <property type="protein sequence ID" value="GGK43532.1"/>
    <property type="molecule type" value="Genomic_DNA"/>
</dbReference>